<evidence type="ECO:0000256" key="8">
    <source>
        <dbReference type="ARBA" id="ARBA00023136"/>
    </source>
</evidence>
<keyword evidence="6" id="KW-1133">Transmembrane helix</keyword>
<reference evidence="14 15" key="1">
    <citation type="submission" date="2021-06" db="EMBL/GenBank/DDBJ databases">
        <authorList>
            <person name="Palmer J.M."/>
        </authorList>
    </citation>
    <scope>NUCLEOTIDE SEQUENCE [LARGE SCALE GENOMIC DNA]</scope>
    <source>
        <strain evidence="14 15">GA_2019</strain>
        <tissue evidence="14">Muscle</tissue>
    </source>
</reference>
<comment type="caution">
    <text evidence="14">The sequence shown here is derived from an EMBL/GenBank/DDBJ whole genome shotgun (WGS) entry which is preliminary data.</text>
</comment>
<keyword evidence="9 13" id="KW-0869">Chloride channel</keyword>
<comment type="similarity">
    <text evidence="2 13">Belongs to the tweety family.</text>
</comment>
<evidence type="ECO:0000256" key="6">
    <source>
        <dbReference type="ARBA" id="ARBA00022989"/>
    </source>
</evidence>
<keyword evidence="5" id="KW-0812">Transmembrane</keyword>
<protein>
    <recommendedName>
        <fullName evidence="13">Protein tweety homolog</fullName>
    </recommendedName>
</protein>
<sequence length="92" mass="10521">LTYSLYNVNHTLDSINSVVAGARSNVEAGLKQHLERLDEIFATRTEYLQALRFLQLMVNNIIRELTALPDISKTKIDLAAFADQTAFIEYYR</sequence>
<evidence type="ECO:0000256" key="9">
    <source>
        <dbReference type="ARBA" id="ARBA00023173"/>
    </source>
</evidence>
<keyword evidence="3 13" id="KW-0813">Transport</keyword>
<proteinExistence type="inferred from homology"/>
<keyword evidence="4" id="KW-1003">Cell membrane</keyword>
<name>A0ABV0PSZ2_9TELE</name>
<gene>
    <name evidence="14" type="ORF">GOODEAATRI_028720</name>
</gene>
<evidence type="ECO:0000256" key="13">
    <source>
        <dbReference type="RuleBase" id="RU361114"/>
    </source>
</evidence>
<keyword evidence="15" id="KW-1185">Reference proteome</keyword>
<keyword evidence="11 13" id="KW-0868">Chloride</keyword>
<dbReference type="EMBL" id="JAHRIO010084018">
    <property type="protein sequence ID" value="MEQ2186462.1"/>
    <property type="molecule type" value="Genomic_DNA"/>
</dbReference>
<keyword evidence="7 13" id="KW-0406">Ion transport</keyword>
<comment type="function">
    <text evidence="13">Probable chloride channel.</text>
</comment>
<organism evidence="14 15">
    <name type="scientific">Goodea atripinnis</name>
    <dbReference type="NCBI Taxonomy" id="208336"/>
    <lineage>
        <taxon>Eukaryota</taxon>
        <taxon>Metazoa</taxon>
        <taxon>Chordata</taxon>
        <taxon>Craniata</taxon>
        <taxon>Vertebrata</taxon>
        <taxon>Euteleostomi</taxon>
        <taxon>Actinopterygii</taxon>
        <taxon>Neopterygii</taxon>
        <taxon>Teleostei</taxon>
        <taxon>Neoteleostei</taxon>
        <taxon>Acanthomorphata</taxon>
        <taxon>Ovalentaria</taxon>
        <taxon>Atherinomorphae</taxon>
        <taxon>Cyprinodontiformes</taxon>
        <taxon>Goodeidae</taxon>
        <taxon>Goodea</taxon>
    </lineage>
</organism>
<evidence type="ECO:0000256" key="4">
    <source>
        <dbReference type="ARBA" id="ARBA00022475"/>
    </source>
</evidence>
<evidence type="ECO:0000256" key="12">
    <source>
        <dbReference type="ARBA" id="ARBA00023303"/>
    </source>
</evidence>
<evidence type="ECO:0000313" key="15">
    <source>
        <dbReference type="Proteomes" id="UP001476798"/>
    </source>
</evidence>
<keyword evidence="8" id="KW-0472">Membrane</keyword>
<feature type="non-terminal residue" evidence="14">
    <location>
        <position position="1"/>
    </location>
</feature>
<evidence type="ECO:0000313" key="14">
    <source>
        <dbReference type="EMBL" id="MEQ2186462.1"/>
    </source>
</evidence>
<evidence type="ECO:0000256" key="1">
    <source>
        <dbReference type="ARBA" id="ARBA00004651"/>
    </source>
</evidence>
<evidence type="ECO:0000256" key="3">
    <source>
        <dbReference type="ARBA" id="ARBA00022448"/>
    </source>
</evidence>
<evidence type="ECO:0000256" key="5">
    <source>
        <dbReference type="ARBA" id="ARBA00022692"/>
    </source>
</evidence>
<keyword evidence="10" id="KW-0325">Glycoprotein</keyword>
<evidence type="ECO:0000256" key="10">
    <source>
        <dbReference type="ARBA" id="ARBA00023180"/>
    </source>
</evidence>
<dbReference type="Pfam" id="PF04906">
    <property type="entry name" value="Tweety"/>
    <property type="match status" value="1"/>
</dbReference>
<evidence type="ECO:0000256" key="2">
    <source>
        <dbReference type="ARBA" id="ARBA00009849"/>
    </source>
</evidence>
<evidence type="ECO:0000256" key="11">
    <source>
        <dbReference type="ARBA" id="ARBA00023214"/>
    </source>
</evidence>
<accession>A0ABV0PSZ2</accession>
<evidence type="ECO:0000256" key="7">
    <source>
        <dbReference type="ARBA" id="ARBA00023065"/>
    </source>
</evidence>
<dbReference type="PANTHER" id="PTHR12424:SF17">
    <property type="entry name" value="PROTEIN TWEETY HOMOLOG 2-LIKE"/>
    <property type="match status" value="1"/>
</dbReference>
<keyword evidence="12 13" id="KW-0407">Ion channel</keyword>
<dbReference type="Proteomes" id="UP001476798">
    <property type="component" value="Unassembled WGS sequence"/>
</dbReference>
<dbReference type="InterPro" id="IPR006990">
    <property type="entry name" value="Tweety"/>
</dbReference>
<comment type="subcellular location">
    <subcellularLocation>
        <location evidence="1">Cell membrane</location>
        <topology evidence="1">Multi-pass membrane protein</topology>
    </subcellularLocation>
</comment>
<dbReference type="PANTHER" id="PTHR12424">
    <property type="entry name" value="TWEETY-RELATED"/>
    <property type="match status" value="1"/>
</dbReference>